<evidence type="ECO:0000313" key="8">
    <source>
        <dbReference type="Proteomes" id="UP001162164"/>
    </source>
</evidence>
<protein>
    <recommendedName>
        <fullName evidence="6">Lipase domain-containing protein</fullName>
    </recommendedName>
</protein>
<name>A0ABQ9JMH7_9CUCU</name>
<reference evidence="7" key="1">
    <citation type="journal article" date="2023" name="Insect Mol. Biol.">
        <title>Genome sequencing provides insights into the evolution of gene families encoding plant cell wall-degrading enzymes in longhorned beetles.</title>
        <authorList>
            <person name="Shin N.R."/>
            <person name="Okamura Y."/>
            <person name="Kirsch R."/>
            <person name="Pauchet Y."/>
        </authorList>
    </citation>
    <scope>NUCLEOTIDE SEQUENCE</scope>
    <source>
        <strain evidence="7">MMC_N1</strain>
    </source>
</reference>
<feature type="chain" id="PRO_5046068038" description="Lipase domain-containing protein" evidence="5">
    <location>
        <begin position="19"/>
        <end position="394"/>
    </location>
</feature>
<sequence length="394" mass="43407">MKLVIVLVAAFAVSQCHATLSRLKTYRNKILFKKRIKADVLENLSDVYGMVNSLIRNASQESVNHLDKLVVKKASDKYLFTMDVGPNMTHFLVEQGDGTYVTENLINVEFDAAYSPSDLTYYYYSPKNETNVVQVKSHNLNPLKNSDFDASRETFFIIHGWHGSYSSEVNTLIKKAVLSQYDVNVIVVDWSAIASKNYLSARWAVSDVGKYVADFITALVESFGVEVTKVAITGHSLGSHIAGNAGAALQGQVDRIIGLDPSLPLFSLNTIDDRLDPSDAQMVQVIHTCSGWLGFQAPIGHTDYYPNGGTFQPGCGWDVAGFCAHSRSYIYFAESVAPPEGALFVARECSTYNAYENGKCNKNLRSVMGGYQLDKGARGLQFLNTNKEPPFAQG</sequence>
<comment type="caution">
    <text evidence="7">The sequence shown here is derived from an EMBL/GenBank/DDBJ whole genome shotgun (WGS) entry which is preliminary data.</text>
</comment>
<evidence type="ECO:0000313" key="7">
    <source>
        <dbReference type="EMBL" id="KAJ8979137.1"/>
    </source>
</evidence>
<keyword evidence="8" id="KW-1185">Reference proteome</keyword>
<gene>
    <name evidence="7" type="ORF">NQ317_016755</name>
</gene>
<dbReference type="InterPro" id="IPR000734">
    <property type="entry name" value="TAG_lipase"/>
</dbReference>
<keyword evidence="3" id="KW-0964">Secreted</keyword>
<dbReference type="InterPro" id="IPR033906">
    <property type="entry name" value="Lipase_N"/>
</dbReference>
<dbReference type="InterPro" id="IPR013818">
    <property type="entry name" value="Lipase"/>
</dbReference>
<dbReference type="SUPFAM" id="SSF53474">
    <property type="entry name" value="alpha/beta-Hydrolases"/>
    <property type="match status" value="1"/>
</dbReference>
<evidence type="ECO:0000256" key="1">
    <source>
        <dbReference type="ARBA" id="ARBA00004613"/>
    </source>
</evidence>
<evidence type="ECO:0000256" key="2">
    <source>
        <dbReference type="ARBA" id="ARBA00010701"/>
    </source>
</evidence>
<dbReference type="PRINTS" id="PR00821">
    <property type="entry name" value="TAGLIPASE"/>
</dbReference>
<feature type="signal peptide" evidence="5">
    <location>
        <begin position="1"/>
        <end position="18"/>
    </location>
</feature>
<feature type="domain" description="Lipase" evidence="6">
    <location>
        <begin position="117"/>
        <end position="391"/>
    </location>
</feature>
<keyword evidence="5" id="KW-0732">Signal</keyword>
<dbReference type="InterPro" id="IPR029058">
    <property type="entry name" value="AB_hydrolase_fold"/>
</dbReference>
<accession>A0ABQ9JMH7</accession>
<proteinExistence type="inferred from homology"/>
<dbReference type="Pfam" id="PF00151">
    <property type="entry name" value="Lipase"/>
    <property type="match status" value="1"/>
</dbReference>
<comment type="subcellular location">
    <subcellularLocation>
        <location evidence="1">Secreted</location>
    </subcellularLocation>
</comment>
<evidence type="ECO:0000256" key="4">
    <source>
        <dbReference type="RuleBase" id="RU004262"/>
    </source>
</evidence>
<organism evidence="7 8">
    <name type="scientific">Molorchus minor</name>
    <dbReference type="NCBI Taxonomy" id="1323400"/>
    <lineage>
        <taxon>Eukaryota</taxon>
        <taxon>Metazoa</taxon>
        <taxon>Ecdysozoa</taxon>
        <taxon>Arthropoda</taxon>
        <taxon>Hexapoda</taxon>
        <taxon>Insecta</taxon>
        <taxon>Pterygota</taxon>
        <taxon>Neoptera</taxon>
        <taxon>Endopterygota</taxon>
        <taxon>Coleoptera</taxon>
        <taxon>Polyphaga</taxon>
        <taxon>Cucujiformia</taxon>
        <taxon>Chrysomeloidea</taxon>
        <taxon>Cerambycidae</taxon>
        <taxon>Lamiinae</taxon>
        <taxon>Monochamini</taxon>
        <taxon>Molorchus</taxon>
    </lineage>
</organism>
<dbReference type="PANTHER" id="PTHR11610:SF190">
    <property type="entry name" value="VITELLOGENIN-3-LIKE PROTEIN"/>
    <property type="match status" value="1"/>
</dbReference>
<dbReference type="EMBL" id="JAPWTJ010000369">
    <property type="protein sequence ID" value="KAJ8979137.1"/>
    <property type="molecule type" value="Genomic_DNA"/>
</dbReference>
<evidence type="ECO:0000256" key="3">
    <source>
        <dbReference type="ARBA" id="ARBA00022525"/>
    </source>
</evidence>
<dbReference type="Gene3D" id="3.40.50.1820">
    <property type="entry name" value="alpha/beta hydrolase"/>
    <property type="match status" value="1"/>
</dbReference>
<evidence type="ECO:0000259" key="6">
    <source>
        <dbReference type="Pfam" id="PF00151"/>
    </source>
</evidence>
<dbReference type="PANTHER" id="PTHR11610">
    <property type="entry name" value="LIPASE"/>
    <property type="match status" value="1"/>
</dbReference>
<dbReference type="CDD" id="cd00707">
    <property type="entry name" value="Pancreat_lipase_like"/>
    <property type="match status" value="1"/>
</dbReference>
<dbReference type="Proteomes" id="UP001162164">
    <property type="component" value="Unassembled WGS sequence"/>
</dbReference>
<comment type="similarity">
    <text evidence="2 4">Belongs to the AB hydrolase superfamily. Lipase family.</text>
</comment>
<evidence type="ECO:0000256" key="5">
    <source>
        <dbReference type="SAM" id="SignalP"/>
    </source>
</evidence>